<protein>
    <recommendedName>
        <fullName evidence="3">Mga helix-turn-helix domain-containing protein</fullName>
    </recommendedName>
</protein>
<sequence>MVVSILKKTDKKLKKLLELISYLCNSKKSSIRAISLALNRSRSSIQNDIQEIKQILPSNWTLQVDAYSGVELIKPFNQTENDLIAFFVQQSLVFQLVFAPFRNQFRTIAEASDVLFVSKKALYDLVSQLNLALEAHNLTFDKKSLTILGKEEVVRNFYLCLLTYSSDADLIKQWPLAHEELLKELGIHLPAHAVRLLNICCIVATKRKDTPVGPTNLKLFPGNNFEITKFLLSIQYQQQIAFHENDRAWLLSKFIQIIFQEQPEKEYGSFQLLEQQASKFESLIPATMAKEPSFINMISHHIMSKLYFSDTSFHGWNEFTLEESKFIKSHPILFSRIISIYSQLDPPFNIISAADVDIIFQTALFIRDMLPESNKKIPTVYVSIKKGISYENHCIQLFNSQFQSWLFKSLNTKTKLHEIGEEEIIITDYPLLLEHSNNILVSPKPTELDLVLIEKFLNSYARRKNSDFVLN</sequence>
<evidence type="ECO:0000259" key="3">
    <source>
        <dbReference type="Pfam" id="PF05043"/>
    </source>
</evidence>
<gene>
    <name evidence="4" type="ORF">HCI99_13840</name>
</gene>
<dbReference type="Pfam" id="PF05043">
    <property type="entry name" value="Mga"/>
    <property type="match status" value="1"/>
</dbReference>
<comment type="caution">
    <text evidence="4">The sequence shown here is derived from an EMBL/GenBank/DDBJ whole genome shotgun (WGS) entry which is preliminary data.</text>
</comment>
<evidence type="ECO:0000313" key="4">
    <source>
        <dbReference type="EMBL" id="MBC1492898.1"/>
    </source>
</evidence>
<organism evidence="4 5">
    <name type="scientific">Listeria booriae</name>
    <dbReference type="NCBI Taxonomy" id="1552123"/>
    <lineage>
        <taxon>Bacteria</taxon>
        <taxon>Bacillati</taxon>
        <taxon>Bacillota</taxon>
        <taxon>Bacilli</taxon>
        <taxon>Bacillales</taxon>
        <taxon>Listeriaceae</taxon>
        <taxon>Listeria</taxon>
    </lineage>
</organism>
<keyword evidence="1" id="KW-0805">Transcription regulation</keyword>
<dbReference type="Proteomes" id="UP000533953">
    <property type="component" value="Unassembled WGS sequence"/>
</dbReference>
<dbReference type="InterPro" id="IPR050661">
    <property type="entry name" value="BglG_antiterminators"/>
</dbReference>
<feature type="domain" description="Mga helix-turn-helix" evidence="3">
    <location>
        <begin position="77"/>
        <end position="161"/>
    </location>
</feature>
<accession>A0A7X0XFA9</accession>
<dbReference type="PANTHER" id="PTHR30185">
    <property type="entry name" value="CRYPTIC BETA-GLUCOSIDE BGL OPERON ANTITERMINATOR"/>
    <property type="match status" value="1"/>
</dbReference>
<name>A0A7X0XFA9_9LIST</name>
<evidence type="ECO:0000256" key="2">
    <source>
        <dbReference type="ARBA" id="ARBA00023163"/>
    </source>
</evidence>
<dbReference type="EMBL" id="JAASTX010000021">
    <property type="protein sequence ID" value="MBC1492898.1"/>
    <property type="molecule type" value="Genomic_DNA"/>
</dbReference>
<dbReference type="AlphaFoldDB" id="A0A7X0XFA9"/>
<keyword evidence="2" id="KW-0804">Transcription</keyword>
<dbReference type="PANTHER" id="PTHR30185:SF18">
    <property type="entry name" value="TRANSCRIPTIONAL REGULATOR MTLR"/>
    <property type="match status" value="1"/>
</dbReference>
<dbReference type="RefSeq" id="WP_185401278.1">
    <property type="nucleotide sequence ID" value="NZ_JAARRI010000020.1"/>
</dbReference>
<evidence type="ECO:0000256" key="1">
    <source>
        <dbReference type="ARBA" id="ARBA00023015"/>
    </source>
</evidence>
<proteinExistence type="predicted"/>
<reference evidence="4 5" key="1">
    <citation type="submission" date="2020-03" db="EMBL/GenBank/DDBJ databases">
        <title>Soil Listeria distribution.</title>
        <authorList>
            <person name="Liao J."/>
            <person name="Wiedmann M."/>
        </authorList>
    </citation>
    <scope>NUCLEOTIDE SEQUENCE [LARGE SCALE GENOMIC DNA]</scope>
    <source>
        <strain evidence="4 5">FSL L7-1547</strain>
    </source>
</reference>
<evidence type="ECO:0000313" key="5">
    <source>
        <dbReference type="Proteomes" id="UP000533953"/>
    </source>
</evidence>
<dbReference type="InterPro" id="IPR007737">
    <property type="entry name" value="Mga_HTH"/>
</dbReference>